<dbReference type="EMBL" id="JAGXEW010000011">
    <property type="protein sequence ID" value="KAK1166302.1"/>
    <property type="molecule type" value="Genomic_DNA"/>
</dbReference>
<keyword evidence="1" id="KW-0378">Hydrolase</keyword>
<accession>A0AAD8D9N0</accession>
<proteinExistence type="predicted"/>
<organism evidence="1 2">
    <name type="scientific">Acipenser oxyrinchus oxyrinchus</name>
    <dbReference type="NCBI Taxonomy" id="40147"/>
    <lineage>
        <taxon>Eukaryota</taxon>
        <taxon>Metazoa</taxon>
        <taxon>Chordata</taxon>
        <taxon>Craniata</taxon>
        <taxon>Vertebrata</taxon>
        <taxon>Euteleostomi</taxon>
        <taxon>Actinopterygii</taxon>
        <taxon>Chondrostei</taxon>
        <taxon>Acipenseriformes</taxon>
        <taxon>Acipenseridae</taxon>
        <taxon>Acipenser</taxon>
    </lineage>
</organism>
<name>A0AAD8D9N0_ACIOX</name>
<protein>
    <submittedName>
        <fullName evidence="1">Ubiquitin carboxyl-terminal hydrolase 40 isoform X1</fullName>
    </submittedName>
</protein>
<keyword evidence="2" id="KW-1185">Reference proteome</keyword>
<dbReference type="Proteomes" id="UP001230051">
    <property type="component" value="Unassembled WGS sequence"/>
</dbReference>
<feature type="non-terminal residue" evidence="1">
    <location>
        <position position="1"/>
    </location>
</feature>
<reference evidence="1" key="1">
    <citation type="submission" date="2022-02" db="EMBL/GenBank/DDBJ databases">
        <title>Atlantic sturgeon de novo genome assembly.</title>
        <authorList>
            <person name="Stock M."/>
            <person name="Klopp C."/>
            <person name="Guiguen Y."/>
            <person name="Cabau C."/>
            <person name="Parinello H."/>
            <person name="Santidrian Yebra-Pimentel E."/>
            <person name="Kuhl H."/>
            <person name="Dirks R.P."/>
            <person name="Guessner J."/>
            <person name="Wuertz S."/>
            <person name="Du K."/>
            <person name="Schartl M."/>
        </authorList>
    </citation>
    <scope>NUCLEOTIDE SEQUENCE</scope>
    <source>
        <strain evidence="1">STURGEONOMICS-FGT-2020</strain>
        <tissue evidence="1">Whole blood</tissue>
    </source>
</reference>
<sequence length="178" mass="20186">LTLPGLPDLWVPSPGLLRVWVLESKRPCSALLLSPVCSPRLQELLLYLQVGVPGQRQYYPAEELVWDTSRGSSSRALCQAVTSHYSLPPDKTLIAMYCPDKSHWMPISSWVSVIGTSLSGCSLYPLRSETQAGFKSFYPLEWKKQPVSSYKMRNKQPNLLIETPFQKIRVIYSKSKRL</sequence>
<comment type="caution">
    <text evidence="1">The sequence shown here is derived from an EMBL/GenBank/DDBJ whole genome shotgun (WGS) entry which is preliminary data.</text>
</comment>
<dbReference type="AlphaFoldDB" id="A0AAD8D9N0"/>
<gene>
    <name evidence="1" type="primary">Usp40</name>
    <name evidence="1" type="ORF">AOXY_G12897</name>
</gene>
<dbReference type="GO" id="GO:0016787">
    <property type="term" value="F:hydrolase activity"/>
    <property type="evidence" value="ECO:0007669"/>
    <property type="project" value="UniProtKB-KW"/>
</dbReference>
<evidence type="ECO:0000313" key="2">
    <source>
        <dbReference type="Proteomes" id="UP001230051"/>
    </source>
</evidence>
<evidence type="ECO:0000313" key="1">
    <source>
        <dbReference type="EMBL" id="KAK1166302.1"/>
    </source>
</evidence>